<keyword evidence="1" id="KW-0732">Signal</keyword>
<dbReference type="GO" id="GO:0005975">
    <property type="term" value="P:carbohydrate metabolic process"/>
    <property type="evidence" value="ECO:0007669"/>
    <property type="project" value="UniProtKB-ARBA"/>
</dbReference>
<keyword evidence="3" id="KW-1185">Reference proteome</keyword>
<evidence type="ECO:0000256" key="1">
    <source>
        <dbReference type="SAM" id="SignalP"/>
    </source>
</evidence>
<name>A0A3N1GWI4_9ACTN</name>
<dbReference type="RefSeq" id="WP_148058075.1">
    <property type="nucleotide sequence ID" value="NZ_RJKN01000006.1"/>
</dbReference>
<dbReference type="Gene3D" id="2.60.40.10">
    <property type="entry name" value="Immunoglobulins"/>
    <property type="match status" value="1"/>
</dbReference>
<feature type="chain" id="PRO_5017977944" description="Ig-like domain-containing protein" evidence="1">
    <location>
        <begin position="28"/>
        <end position="841"/>
    </location>
</feature>
<organism evidence="2 3">
    <name type="scientific">Pseudokineococcus lusitanus</name>
    <dbReference type="NCBI Taxonomy" id="763993"/>
    <lineage>
        <taxon>Bacteria</taxon>
        <taxon>Bacillati</taxon>
        <taxon>Actinomycetota</taxon>
        <taxon>Actinomycetes</taxon>
        <taxon>Kineosporiales</taxon>
        <taxon>Kineosporiaceae</taxon>
        <taxon>Pseudokineococcus</taxon>
    </lineage>
</organism>
<protein>
    <recommendedName>
        <fullName evidence="4">Ig-like domain-containing protein</fullName>
    </recommendedName>
</protein>
<proteinExistence type="predicted"/>
<evidence type="ECO:0008006" key="4">
    <source>
        <dbReference type="Google" id="ProtNLM"/>
    </source>
</evidence>
<dbReference type="InParanoid" id="A0A3N1GWI4"/>
<accession>A0A3N1GWI4</accession>
<dbReference type="AlphaFoldDB" id="A0A3N1GWI4"/>
<reference evidence="2 3" key="1">
    <citation type="journal article" date="2015" name="Stand. Genomic Sci.">
        <title>Genomic Encyclopedia of Bacterial and Archaeal Type Strains, Phase III: the genomes of soil and plant-associated and newly described type strains.</title>
        <authorList>
            <person name="Whitman W.B."/>
            <person name="Woyke T."/>
            <person name="Klenk H.P."/>
            <person name="Zhou Y."/>
            <person name="Lilburn T.G."/>
            <person name="Beck B.J."/>
            <person name="De Vos P."/>
            <person name="Vandamme P."/>
            <person name="Eisen J.A."/>
            <person name="Garrity G."/>
            <person name="Hugenholtz P."/>
            <person name="Kyrpides N.C."/>
        </authorList>
    </citation>
    <scope>NUCLEOTIDE SEQUENCE [LARGE SCALE GENOMIC DNA]</scope>
    <source>
        <strain evidence="2 3">CECT 7306</strain>
    </source>
</reference>
<dbReference type="OrthoDB" id="9758772at2"/>
<sequence>MLTSRLVGLAMTSVVVLGGVAAPPALAADVDAPTRVGLAGGVVEVVAEPAPGESSGSTAGTTAGLLLADGTLVAVDGLTAGVTSGAQVGVEVTGEPSDALAAGTALDVVPGTVRVTAAAPQPTTAAVEAPPRPVTVVVADLGAGDERVPTDDELTTMVATASDYWSDQSDGRITFTTAGPPVRYGSRLACTDDVGVWNEAQARSGFRYGEGGHLLVVLLDEGTGCRRGLSSRGPDVGTGGFVTLSTVSDPALTARELGHNLGLGRADTFECTEDERQDYATPSGRPVPPCWAVAYGDGLDVMSDSYFYETPPSLSAAGRASIGLLRPEEQRSVAGAGTTVVELAPLAGPHRAGVKDLSVTDPRSGVVYRVENRVAVGRDASTMRGFRSPDGLRVLRTPGLPGGSTLVLDPTPTERWDLEDSADLKRTLQPGDVWRSATGGVEIRTTPQPDGRALARVSLARDGEAHDVLRTTTTTLAATTLYREGTTRVRGTVFGGPGVMPPEGTVTVDVAGTSTSAVVAPDGSFAVDVTPPTGGEQVLRASFTPTSPDWWTPSSTERTVAVSEATPVEVVFTTATGVRPDAVTPAVLDVRLPRQGVVDGTVTVTGAAGLLATAPVADGAARLALPLLPGGTHPLVVAYDGGRDARPGTRSLTLEVRRVGSTTAVGVASAPSGLRAGVLSVDVASPLAATGVVDVLQHDRLVASGTVADGTALVFLGRLDVGTHDLVVAYRGDTSVGPSRTSLRLPVARTTSTVRAVAPRGVTTAGGQPVVVRVRAGDAPATGVVRLDTGSRTVTKVALVDGQARLLLPRLPAGRQTLDVVYDGTATTAPSTRQVTVSVSR</sequence>
<gene>
    <name evidence="2" type="ORF">EDC03_2389</name>
</gene>
<dbReference type="EMBL" id="RJKN01000006">
    <property type="protein sequence ID" value="ROP34574.1"/>
    <property type="molecule type" value="Genomic_DNA"/>
</dbReference>
<evidence type="ECO:0000313" key="3">
    <source>
        <dbReference type="Proteomes" id="UP000276232"/>
    </source>
</evidence>
<comment type="caution">
    <text evidence="2">The sequence shown here is derived from an EMBL/GenBank/DDBJ whole genome shotgun (WGS) entry which is preliminary data.</text>
</comment>
<evidence type="ECO:0000313" key="2">
    <source>
        <dbReference type="EMBL" id="ROP34574.1"/>
    </source>
</evidence>
<dbReference type="Proteomes" id="UP000276232">
    <property type="component" value="Unassembled WGS sequence"/>
</dbReference>
<feature type="signal peptide" evidence="1">
    <location>
        <begin position="1"/>
        <end position="27"/>
    </location>
</feature>
<dbReference type="InterPro" id="IPR013783">
    <property type="entry name" value="Ig-like_fold"/>
</dbReference>